<dbReference type="VEuPathDB" id="FungiDB:BTJ68_12191"/>
<organism evidence="6 7">
    <name type="scientific">Hortaea werneckii</name>
    <name type="common">Black yeast</name>
    <name type="synonym">Cladosporium werneckii</name>
    <dbReference type="NCBI Taxonomy" id="91943"/>
    <lineage>
        <taxon>Eukaryota</taxon>
        <taxon>Fungi</taxon>
        <taxon>Dikarya</taxon>
        <taxon>Ascomycota</taxon>
        <taxon>Pezizomycotina</taxon>
        <taxon>Dothideomycetes</taxon>
        <taxon>Dothideomycetidae</taxon>
        <taxon>Mycosphaerellales</taxon>
        <taxon>Teratosphaeriaceae</taxon>
        <taxon>Hortaea</taxon>
    </lineage>
</organism>
<sequence length="485" mass="54168">MAEYLQKFLGGAKSAVSSASTEVDAGMYCLHPCLNPRQDVYHHGRPQEHSLTAFLPIPDFADFATAASPVAPSHAASAASSAAATPGYSTAYLTSTGRPYTKWYRVWERVTIADFFQELFILPVLLVVILAHLWGTRANRRRAKEWAAAHLPMLESEFSSIGFSGARTSPKPDDADGNGLAKAMVGTTDVPADMLREKTKSEYVTYCTGRQNVACMDIKLSLYPRFNPFRWFGESILSFFVDSVPAPVERMEATTYCFDGKEKSLVPATAQGGSGPAAKDSSFDGFVFAIVHKDKMRQLREDRFDVSLTSTKDHPKLPAWATVMSESAEITEALLTPDVVKAVTDAGEDLEALIISDMPVDAPKKLNDLVPKKRVHLSMKLNTRPTSTSMFATFLRLPDQLAASAHFRPEAMRKIKATREDEAKKIRRLDEEEKAEERKLLMEKAKREERDARLSKMTADEQRKFLDKEREKDKRKGEKRRTMKG</sequence>
<comment type="subcellular location">
    <subcellularLocation>
        <location evidence="1">Membrane</location>
        <topology evidence="1">Single-pass membrane protein</topology>
    </subcellularLocation>
</comment>
<keyword evidence="2" id="KW-0812">Transmembrane</keyword>
<dbReference type="Pfam" id="PF07946">
    <property type="entry name" value="CCDC47"/>
    <property type="match status" value="1"/>
</dbReference>
<evidence type="ECO:0000313" key="6">
    <source>
        <dbReference type="EMBL" id="RMY96953.1"/>
    </source>
</evidence>
<dbReference type="InterPro" id="IPR012879">
    <property type="entry name" value="CCDC47"/>
</dbReference>
<proteinExistence type="predicted"/>
<dbReference type="GO" id="GO:0032469">
    <property type="term" value="P:endoplasmic reticulum calcium ion homeostasis"/>
    <property type="evidence" value="ECO:0007669"/>
    <property type="project" value="InterPro"/>
</dbReference>
<evidence type="ECO:0008006" key="8">
    <source>
        <dbReference type="Google" id="ProtNLM"/>
    </source>
</evidence>
<feature type="compositionally biased region" description="Basic and acidic residues" evidence="5">
    <location>
        <begin position="442"/>
        <end position="476"/>
    </location>
</feature>
<evidence type="ECO:0000256" key="3">
    <source>
        <dbReference type="ARBA" id="ARBA00022989"/>
    </source>
</evidence>
<evidence type="ECO:0000313" key="7">
    <source>
        <dbReference type="Proteomes" id="UP000269539"/>
    </source>
</evidence>
<reference evidence="6 7" key="1">
    <citation type="journal article" date="2018" name="BMC Genomics">
        <title>Genomic evidence for intraspecific hybridization in a clonal and extremely halotolerant yeast.</title>
        <authorList>
            <person name="Gostincar C."/>
            <person name="Stajich J.E."/>
            <person name="Zupancic J."/>
            <person name="Zalar P."/>
            <person name="Gunde-Cimerman N."/>
        </authorList>
    </citation>
    <scope>NUCLEOTIDE SEQUENCE [LARGE SCALE GENOMIC DNA]</scope>
    <source>
        <strain evidence="6 7">EXF-10513</strain>
    </source>
</reference>
<dbReference type="PANTHER" id="PTHR12883:SF0">
    <property type="entry name" value="PAT COMPLEX SUBUNIT CCDC47"/>
    <property type="match status" value="1"/>
</dbReference>
<gene>
    <name evidence="6" type="ORF">D0864_04982</name>
</gene>
<dbReference type="GO" id="GO:0016020">
    <property type="term" value="C:membrane"/>
    <property type="evidence" value="ECO:0007669"/>
    <property type="project" value="UniProtKB-SubCell"/>
</dbReference>
<dbReference type="EMBL" id="QWIO01000448">
    <property type="protein sequence ID" value="RMY96953.1"/>
    <property type="molecule type" value="Genomic_DNA"/>
</dbReference>
<dbReference type="GO" id="GO:0005783">
    <property type="term" value="C:endoplasmic reticulum"/>
    <property type="evidence" value="ECO:0007669"/>
    <property type="project" value="InterPro"/>
</dbReference>
<name>A0A3M7G7F7_HORWE</name>
<evidence type="ECO:0000256" key="5">
    <source>
        <dbReference type="SAM" id="MobiDB-lite"/>
    </source>
</evidence>
<evidence type="ECO:0000256" key="4">
    <source>
        <dbReference type="ARBA" id="ARBA00023136"/>
    </source>
</evidence>
<dbReference type="OrthoDB" id="10039147at2759"/>
<dbReference type="GO" id="GO:0005509">
    <property type="term" value="F:calcium ion binding"/>
    <property type="evidence" value="ECO:0007669"/>
    <property type="project" value="InterPro"/>
</dbReference>
<dbReference type="PANTHER" id="PTHR12883">
    <property type="entry name" value="ADIPOCYTE-SPECIFIC PROTEIN 4-RELATED"/>
    <property type="match status" value="1"/>
</dbReference>
<evidence type="ECO:0000256" key="1">
    <source>
        <dbReference type="ARBA" id="ARBA00004167"/>
    </source>
</evidence>
<dbReference type="Proteomes" id="UP000269539">
    <property type="component" value="Unassembled WGS sequence"/>
</dbReference>
<keyword evidence="3" id="KW-1133">Transmembrane helix</keyword>
<dbReference type="AlphaFoldDB" id="A0A3M7G7F7"/>
<feature type="region of interest" description="Disordered" evidence="5">
    <location>
        <begin position="442"/>
        <end position="485"/>
    </location>
</feature>
<comment type="caution">
    <text evidence="6">The sequence shown here is derived from an EMBL/GenBank/DDBJ whole genome shotgun (WGS) entry which is preliminary data.</text>
</comment>
<protein>
    <recommendedName>
        <fullName evidence="8">DUF1682 domain protein</fullName>
    </recommendedName>
</protein>
<dbReference type="CDD" id="cd22249">
    <property type="entry name" value="UDM1_RNF168_RNF169-like"/>
    <property type="match status" value="1"/>
</dbReference>
<accession>A0A3M7G7F7</accession>
<evidence type="ECO:0000256" key="2">
    <source>
        <dbReference type="ARBA" id="ARBA00022692"/>
    </source>
</evidence>
<keyword evidence="4" id="KW-0472">Membrane</keyword>